<dbReference type="AlphaFoldDB" id="A0A2N0H5X6"/>
<evidence type="ECO:0000313" key="3">
    <source>
        <dbReference type="EMBL" id="PKB14339.1"/>
    </source>
</evidence>
<dbReference type="Pfam" id="PF01796">
    <property type="entry name" value="OB_ChsH2_C"/>
    <property type="match status" value="1"/>
</dbReference>
<dbReference type="Proteomes" id="UP000232587">
    <property type="component" value="Unassembled WGS sequence"/>
</dbReference>
<dbReference type="OrthoDB" id="7210118at2"/>
<evidence type="ECO:0000259" key="1">
    <source>
        <dbReference type="Pfam" id="PF01796"/>
    </source>
</evidence>
<dbReference type="InterPro" id="IPR002878">
    <property type="entry name" value="ChsH2_C"/>
</dbReference>
<accession>A0A2N0H5X6</accession>
<evidence type="ECO:0000259" key="2">
    <source>
        <dbReference type="Pfam" id="PF12172"/>
    </source>
</evidence>
<dbReference type="InterPro" id="IPR022002">
    <property type="entry name" value="ChsH2_Znr"/>
</dbReference>
<gene>
    <name evidence="3" type="ORF">B0I00_1926</name>
</gene>
<name>A0A2N0H5X6_9SPHN</name>
<dbReference type="Gene3D" id="6.10.30.10">
    <property type="match status" value="1"/>
</dbReference>
<feature type="domain" description="ChsH2 C-terminal OB-fold" evidence="1">
    <location>
        <begin position="67"/>
        <end position="131"/>
    </location>
</feature>
<dbReference type="SUPFAM" id="SSF50249">
    <property type="entry name" value="Nucleic acid-binding proteins"/>
    <property type="match status" value="1"/>
</dbReference>
<comment type="caution">
    <text evidence="3">The sequence shown here is derived from an EMBL/GenBank/DDBJ whole genome shotgun (WGS) entry which is preliminary data.</text>
</comment>
<keyword evidence="4" id="KW-1185">Reference proteome</keyword>
<dbReference type="PANTHER" id="PTHR34075">
    <property type="entry name" value="BLR3430 PROTEIN"/>
    <property type="match status" value="1"/>
</dbReference>
<evidence type="ECO:0008006" key="5">
    <source>
        <dbReference type="Google" id="ProtNLM"/>
    </source>
</evidence>
<dbReference type="RefSeq" id="WP_100867191.1">
    <property type="nucleotide sequence ID" value="NZ_PHUF01000004.1"/>
</dbReference>
<evidence type="ECO:0000313" key="4">
    <source>
        <dbReference type="Proteomes" id="UP000232587"/>
    </source>
</evidence>
<dbReference type="InterPro" id="IPR012340">
    <property type="entry name" value="NA-bd_OB-fold"/>
</dbReference>
<sequence>MSEPTKYGPALLLPGEQIRITTNPNTEPFWEAAKEHRLTACQCANCGHFRMPPSAYCPECSSQDVNWPTLPGTGAVFSFVVCNKNPANGEDYVYVPVVVDLDGAPGARLNANVTGCNAEDVQIGMKVTVDWTGIQDGWVLPNFRKA</sequence>
<proteinExistence type="predicted"/>
<dbReference type="Pfam" id="PF12172">
    <property type="entry name" value="zf-ChsH2"/>
    <property type="match status" value="1"/>
</dbReference>
<dbReference type="EMBL" id="PHUF01000004">
    <property type="protein sequence ID" value="PKB14339.1"/>
    <property type="molecule type" value="Genomic_DNA"/>
</dbReference>
<organism evidence="3 4">
    <name type="scientific">Novosphingobium kunmingense</name>
    <dbReference type="NCBI Taxonomy" id="1211806"/>
    <lineage>
        <taxon>Bacteria</taxon>
        <taxon>Pseudomonadati</taxon>
        <taxon>Pseudomonadota</taxon>
        <taxon>Alphaproteobacteria</taxon>
        <taxon>Sphingomonadales</taxon>
        <taxon>Sphingomonadaceae</taxon>
        <taxon>Novosphingobium</taxon>
    </lineage>
</organism>
<protein>
    <recommendedName>
        <fullName evidence="5">OB-fold protein</fullName>
    </recommendedName>
</protein>
<reference evidence="3 4" key="1">
    <citation type="submission" date="2017-11" db="EMBL/GenBank/DDBJ databases">
        <title>Genomic Encyclopedia of Type Strains, Phase III (KMG-III): the genomes of soil and plant-associated and newly described type strains.</title>
        <authorList>
            <person name="Whitman W."/>
        </authorList>
    </citation>
    <scope>NUCLEOTIDE SEQUENCE [LARGE SCALE GENOMIC DNA]</scope>
    <source>
        <strain evidence="3 4">CGMCC 1.12274</strain>
    </source>
</reference>
<feature type="domain" description="ChsH2 rubredoxin-like zinc ribbon" evidence="2">
    <location>
        <begin position="30"/>
        <end position="65"/>
    </location>
</feature>
<dbReference type="PANTHER" id="PTHR34075:SF5">
    <property type="entry name" value="BLR3430 PROTEIN"/>
    <property type="match status" value="1"/>
</dbReference>
<dbReference type="InterPro" id="IPR052513">
    <property type="entry name" value="Thioester_dehydratase-like"/>
</dbReference>